<dbReference type="InterPro" id="IPR036770">
    <property type="entry name" value="Ankyrin_rpt-contain_sf"/>
</dbReference>
<feature type="compositionally biased region" description="Basic residues" evidence="1">
    <location>
        <begin position="265"/>
        <end position="275"/>
    </location>
</feature>
<protein>
    <recommendedName>
        <fullName evidence="4">Ankyrin</fullName>
    </recommendedName>
</protein>
<feature type="region of interest" description="Disordered" evidence="1">
    <location>
        <begin position="263"/>
        <end position="317"/>
    </location>
</feature>
<sequence length="580" mass="67772">DHPLSGFLQFSQNEEINCLQYAILANKENVVKFLTEERKSEIKYFSSLYRTPFFYAIGKGDVFASEMIALHSDNINLSRLQDLMRFNVGEMVIQERKQDLIKLLIDYDVFLPYMKDDNGWSVLDFAVYYGHRQLYFAYRNNMSDEEIKREFFDLSRPNGMNLMHLCLVNIVNLQICEDLFNLWPQIIEKENFLGIKPIQLQEIIFSGALPVDVKQWHESKLKQLRKIEQSQVKENASVNENDEDEIRRLKLIEELLLEEEEAMNKTKKKKSKKRKEKDNSVVSNENKEEDISLPMTSQQSKKTNQRKKQKKSKKQNKLETSILTETLQKSEEIFQVDESFVEDSLIDGFEKLNLHQGHNQSYETEKPIFRIPYRKKLKPKRRTGLQRNLQIKSMQELEFEYNKTQEEILAGEYVDPNKLDYYLEEPELVDFFVSSWCDGCDICAPKDGSAPKPCPIPTNPSIDNETNSPKSISISNLITESYFSSTGESFQLFLTDLVIEKPHLIFTAIDTLIDLVYIAPAAFIADMIEKAILACRLDKENYRFEYFAQKIGEKMKHSYNYKMLANVLSKKNIISNNTAY</sequence>
<dbReference type="SUPFAM" id="SSF48403">
    <property type="entry name" value="Ankyrin repeat"/>
    <property type="match status" value="1"/>
</dbReference>
<evidence type="ECO:0008006" key="4">
    <source>
        <dbReference type="Google" id="ProtNLM"/>
    </source>
</evidence>
<feature type="non-terminal residue" evidence="2">
    <location>
        <position position="1"/>
    </location>
</feature>
<accession>A0A4P9YCA5</accession>
<dbReference type="AlphaFoldDB" id="A0A4P9YCA5"/>
<dbReference type="Gene3D" id="1.25.40.20">
    <property type="entry name" value="Ankyrin repeat-containing domain"/>
    <property type="match status" value="1"/>
</dbReference>
<evidence type="ECO:0000256" key="1">
    <source>
        <dbReference type="SAM" id="MobiDB-lite"/>
    </source>
</evidence>
<organism evidence="2 3">
    <name type="scientific">Rozella allomycis (strain CSF55)</name>
    <dbReference type="NCBI Taxonomy" id="988480"/>
    <lineage>
        <taxon>Eukaryota</taxon>
        <taxon>Fungi</taxon>
        <taxon>Fungi incertae sedis</taxon>
        <taxon>Cryptomycota</taxon>
        <taxon>Cryptomycota incertae sedis</taxon>
        <taxon>Rozella</taxon>
    </lineage>
</organism>
<gene>
    <name evidence="2" type="ORF">ROZALSC1DRAFT_25045</name>
</gene>
<dbReference type="EMBL" id="ML006352">
    <property type="protein sequence ID" value="RKP16634.1"/>
    <property type="molecule type" value="Genomic_DNA"/>
</dbReference>
<dbReference type="Proteomes" id="UP000281549">
    <property type="component" value="Unassembled WGS sequence"/>
</dbReference>
<evidence type="ECO:0000313" key="3">
    <source>
        <dbReference type="Proteomes" id="UP000281549"/>
    </source>
</evidence>
<evidence type="ECO:0000313" key="2">
    <source>
        <dbReference type="EMBL" id="RKP16634.1"/>
    </source>
</evidence>
<reference evidence="3" key="1">
    <citation type="journal article" date="2018" name="Nat. Microbiol.">
        <title>Leveraging single-cell genomics to expand the fungal tree of life.</title>
        <authorList>
            <person name="Ahrendt S.R."/>
            <person name="Quandt C.A."/>
            <person name="Ciobanu D."/>
            <person name="Clum A."/>
            <person name="Salamov A."/>
            <person name="Andreopoulos B."/>
            <person name="Cheng J.F."/>
            <person name="Woyke T."/>
            <person name="Pelin A."/>
            <person name="Henrissat B."/>
            <person name="Reynolds N.K."/>
            <person name="Benny G.L."/>
            <person name="Smith M.E."/>
            <person name="James T.Y."/>
            <person name="Grigoriev I.V."/>
        </authorList>
    </citation>
    <scope>NUCLEOTIDE SEQUENCE [LARGE SCALE GENOMIC DNA]</scope>
    <source>
        <strain evidence="3">CSF55</strain>
    </source>
</reference>
<name>A0A4P9YCA5_ROZAC</name>
<feature type="compositionally biased region" description="Basic residues" evidence="1">
    <location>
        <begin position="303"/>
        <end position="315"/>
    </location>
</feature>
<proteinExistence type="predicted"/>